<proteinExistence type="predicted"/>
<dbReference type="SUPFAM" id="SSF52540">
    <property type="entry name" value="P-loop containing nucleoside triphosphate hydrolases"/>
    <property type="match status" value="1"/>
</dbReference>
<reference evidence="2" key="1">
    <citation type="submission" date="2016-10" db="EMBL/GenBank/DDBJ databases">
        <authorList>
            <person name="Varghese N."/>
            <person name="Submissions S."/>
        </authorList>
    </citation>
    <scope>NUCLEOTIDE SEQUENCE [LARGE SCALE GENOMIC DNA]</scope>
    <source>
        <strain evidence="2">CGMCC 1.8975</strain>
    </source>
</reference>
<organism evidence="1 2">
    <name type="scientific">Hymenobacter psychrophilus</name>
    <dbReference type="NCBI Taxonomy" id="651662"/>
    <lineage>
        <taxon>Bacteria</taxon>
        <taxon>Pseudomonadati</taxon>
        <taxon>Bacteroidota</taxon>
        <taxon>Cytophagia</taxon>
        <taxon>Cytophagales</taxon>
        <taxon>Hymenobacteraceae</taxon>
        <taxon>Hymenobacter</taxon>
    </lineage>
</organism>
<accession>A0A1H3KY20</accession>
<dbReference type="STRING" id="651662.SAMN04488069_1101"/>
<feature type="non-terminal residue" evidence="1">
    <location>
        <position position="218"/>
    </location>
</feature>
<evidence type="ECO:0008006" key="3">
    <source>
        <dbReference type="Google" id="ProtNLM"/>
    </source>
</evidence>
<keyword evidence="2" id="KW-1185">Reference proteome</keyword>
<name>A0A1H3KY20_9BACT</name>
<dbReference type="Gene3D" id="3.40.50.300">
    <property type="entry name" value="P-loop containing nucleotide triphosphate hydrolases"/>
    <property type="match status" value="1"/>
</dbReference>
<dbReference type="InterPro" id="IPR027417">
    <property type="entry name" value="P-loop_NTPase"/>
</dbReference>
<dbReference type="Proteomes" id="UP000199249">
    <property type="component" value="Unassembled WGS sequence"/>
</dbReference>
<evidence type="ECO:0000313" key="2">
    <source>
        <dbReference type="Proteomes" id="UP000199249"/>
    </source>
</evidence>
<dbReference type="EMBL" id="FNOV01000010">
    <property type="protein sequence ID" value="SDY56628.1"/>
    <property type="molecule type" value="Genomic_DNA"/>
</dbReference>
<sequence length="218" mass="25534">MTKAFRLEYVHFKNSKEFERQFYNFSLKENIHSKAAYTTVVIGPNGTGKSRLLKAVVDILNDLYNKKHEDSNFKYRPIHQGGYEISYYMGLDRYKVNYDTYEYELSINDDPISIDKLEMPDSCIAAAYTLHEKFVMNNDYPGRINRYSDKYNSNFYNYLGIKSQNNYAFSSANINKALDLITEAISNEGFNKDIQKVFKFLNFNAAITITYDIRKHHS</sequence>
<dbReference type="RefSeq" id="WP_175470991.1">
    <property type="nucleotide sequence ID" value="NZ_FNOV01000010.1"/>
</dbReference>
<evidence type="ECO:0000313" key="1">
    <source>
        <dbReference type="EMBL" id="SDY56628.1"/>
    </source>
</evidence>
<gene>
    <name evidence="1" type="ORF">SAMN04488069_1101</name>
</gene>
<protein>
    <recommendedName>
        <fullName evidence="3">AAA domain-containing protein</fullName>
    </recommendedName>
</protein>
<dbReference type="AlphaFoldDB" id="A0A1H3KY20"/>